<keyword evidence="4" id="KW-0547">Nucleotide-binding</keyword>
<dbReference type="CDD" id="cd00483">
    <property type="entry name" value="HPPK"/>
    <property type="match status" value="1"/>
</dbReference>
<keyword evidence="6" id="KW-0067">ATP-binding</keyword>
<dbReference type="PROSITE" id="PS00794">
    <property type="entry name" value="HPPK"/>
    <property type="match status" value="1"/>
</dbReference>
<dbReference type="GO" id="GO:0003848">
    <property type="term" value="F:2-amino-4-hydroxy-6-hydroxymethyldihydropteridine diphosphokinase activity"/>
    <property type="evidence" value="ECO:0007669"/>
    <property type="project" value="UniProtKB-EC"/>
</dbReference>
<keyword evidence="5 9" id="KW-0418">Kinase</keyword>
<dbReference type="PANTHER" id="PTHR43071">
    <property type="entry name" value="2-AMINO-4-HYDROXY-6-HYDROXYMETHYLDIHYDROPTERIDINE PYROPHOSPHOKINASE"/>
    <property type="match status" value="1"/>
</dbReference>
<dbReference type="SUPFAM" id="SSF55083">
    <property type="entry name" value="6-hydroxymethyl-7,8-dihydropterin pyrophosphokinase, HPPK"/>
    <property type="match status" value="1"/>
</dbReference>
<keyword evidence="7" id="KW-0289">Folate biosynthesis</keyword>
<keyword evidence="3 9" id="KW-0808">Transferase</keyword>
<dbReference type="GO" id="GO:0005524">
    <property type="term" value="F:ATP binding"/>
    <property type="evidence" value="ECO:0007669"/>
    <property type="project" value="UniProtKB-KW"/>
</dbReference>
<dbReference type="NCBIfam" id="TIGR01498">
    <property type="entry name" value="folK"/>
    <property type="match status" value="1"/>
</dbReference>
<comment type="pathway">
    <text evidence="1">Cofactor biosynthesis; tetrahydrofolate biosynthesis; 2-amino-4-hydroxy-6-hydroxymethyl-7,8-dihydropteridine diphosphate from 7,8-dihydroneopterin triphosphate: step 4/4.</text>
</comment>
<evidence type="ECO:0000259" key="8">
    <source>
        <dbReference type="PROSITE" id="PS00794"/>
    </source>
</evidence>
<evidence type="ECO:0000256" key="4">
    <source>
        <dbReference type="ARBA" id="ARBA00022741"/>
    </source>
</evidence>
<dbReference type="Pfam" id="PF01288">
    <property type="entry name" value="HPPK"/>
    <property type="match status" value="1"/>
</dbReference>
<evidence type="ECO:0000256" key="2">
    <source>
        <dbReference type="ARBA" id="ARBA00013253"/>
    </source>
</evidence>
<organism evidence="9">
    <name type="scientific">hydrothermal vent metagenome</name>
    <dbReference type="NCBI Taxonomy" id="652676"/>
    <lineage>
        <taxon>unclassified sequences</taxon>
        <taxon>metagenomes</taxon>
        <taxon>ecological metagenomes</taxon>
    </lineage>
</organism>
<dbReference type="EC" id="2.7.6.3" evidence="2"/>
<dbReference type="InterPro" id="IPR035907">
    <property type="entry name" value="Hppk_sf"/>
</dbReference>
<reference evidence="9" key="1">
    <citation type="submission" date="2018-06" db="EMBL/GenBank/DDBJ databases">
        <authorList>
            <person name="Zhirakovskaya E."/>
        </authorList>
    </citation>
    <scope>NUCLEOTIDE SEQUENCE</scope>
</reference>
<name>A0A3B0WTC8_9ZZZZ</name>
<gene>
    <name evidence="9" type="ORF">MNBD_GAMMA05-1581</name>
</gene>
<sequence>MNDQIAYIGLGSNLNQPFQQIKSAIKAIDALPNVTVRTDSGYYTSKPMGPGDQPDFVNAVIEIETSMCAMKLLGNCQKIEQQQGRIKTRHWGERSIDLDILLFSDCQIESEKLIIPHPGVSLRDFVYMPLLKINPEIIIPGHGLLKDNVQLTDTDYGCYFAGNIE</sequence>
<proteinExistence type="predicted"/>
<dbReference type="UniPathway" id="UPA00077">
    <property type="reaction ID" value="UER00155"/>
</dbReference>
<evidence type="ECO:0000256" key="1">
    <source>
        <dbReference type="ARBA" id="ARBA00005051"/>
    </source>
</evidence>
<dbReference type="EMBL" id="UOFE01000036">
    <property type="protein sequence ID" value="VAW53907.1"/>
    <property type="molecule type" value="Genomic_DNA"/>
</dbReference>
<dbReference type="GO" id="GO:0016301">
    <property type="term" value="F:kinase activity"/>
    <property type="evidence" value="ECO:0007669"/>
    <property type="project" value="UniProtKB-KW"/>
</dbReference>
<evidence type="ECO:0000256" key="5">
    <source>
        <dbReference type="ARBA" id="ARBA00022777"/>
    </source>
</evidence>
<dbReference type="InterPro" id="IPR000550">
    <property type="entry name" value="Hppk"/>
</dbReference>
<evidence type="ECO:0000313" key="9">
    <source>
        <dbReference type="EMBL" id="VAW53907.1"/>
    </source>
</evidence>
<protein>
    <recommendedName>
        <fullName evidence="2">2-amino-4-hydroxy-6-hydroxymethyldihydropteridine diphosphokinase</fullName>
        <ecNumber evidence="2">2.7.6.3</ecNumber>
    </recommendedName>
</protein>
<dbReference type="GO" id="GO:0046654">
    <property type="term" value="P:tetrahydrofolate biosynthetic process"/>
    <property type="evidence" value="ECO:0007669"/>
    <property type="project" value="UniProtKB-UniPathway"/>
</dbReference>
<accession>A0A3B0WTC8</accession>
<evidence type="ECO:0000256" key="7">
    <source>
        <dbReference type="ARBA" id="ARBA00022909"/>
    </source>
</evidence>
<dbReference type="Gene3D" id="3.30.70.560">
    <property type="entry name" value="7,8-Dihydro-6-hydroxymethylpterin-pyrophosphokinase HPPK"/>
    <property type="match status" value="1"/>
</dbReference>
<dbReference type="PANTHER" id="PTHR43071:SF1">
    <property type="entry name" value="2-AMINO-4-HYDROXY-6-HYDROXYMETHYLDIHYDROPTERIDINE PYROPHOSPHOKINASE"/>
    <property type="match status" value="1"/>
</dbReference>
<evidence type="ECO:0000256" key="3">
    <source>
        <dbReference type="ARBA" id="ARBA00022679"/>
    </source>
</evidence>
<feature type="domain" description="7,8-dihydro-6-hydroxymethylpterin-pyrophosphokinase" evidence="8">
    <location>
        <begin position="90"/>
        <end position="101"/>
    </location>
</feature>
<dbReference type="AlphaFoldDB" id="A0A3B0WTC8"/>
<evidence type="ECO:0000256" key="6">
    <source>
        <dbReference type="ARBA" id="ARBA00022840"/>
    </source>
</evidence>
<dbReference type="GO" id="GO:0046656">
    <property type="term" value="P:folic acid biosynthetic process"/>
    <property type="evidence" value="ECO:0007669"/>
    <property type="project" value="UniProtKB-KW"/>
</dbReference>